<keyword evidence="6" id="KW-1185">Reference proteome</keyword>
<evidence type="ECO:0000259" key="4">
    <source>
        <dbReference type="PROSITE" id="PS50072"/>
    </source>
</evidence>
<evidence type="ECO:0000313" key="6">
    <source>
        <dbReference type="Proteomes" id="UP000251891"/>
    </source>
</evidence>
<feature type="region of interest" description="Disordered" evidence="2">
    <location>
        <begin position="59"/>
        <end position="80"/>
    </location>
</feature>
<feature type="transmembrane region" description="Helical" evidence="3">
    <location>
        <begin position="34"/>
        <end position="54"/>
    </location>
</feature>
<evidence type="ECO:0000256" key="1">
    <source>
        <dbReference type="ARBA" id="ARBA00002388"/>
    </source>
</evidence>
<dbReference type="GO" id="GO:0003755">
    <property type="term" value="F:peptidyl-prolyl cis-trans isomerase activity"/>
    <property type="evidence" value="ECO:0007669"/>
    <property type="project" value="InterPro"/>
</dbReference>
<evidence type="ECO:0000256" key="2">
    <source>
        <dbReference type="SAM" id="MobiDB-lite"/>
    </source>
</evidence>
<dbReference type="PROSITE" id="PS50072">
    <property type="entry name" value="CSA_PPIASE_2"/>
    <property type="match status" value="1"/>
</dbReference>
<feature type="compositionally biased region" description="Basic and acidic residues" evidence="2">
    <location>
        <begin position="13"/>
        <end position="27"/>
    </location>
</feature>
<feature type="domain" description="PPIase cyclophilin-type" evidence="4">
    <location>
        <begin position="111"/>
        <end position="262"/>
    </location>
</feature>
<dbReference type="Proteomes" id="UP000251891">
    <property type="component" value="Unassembled WGS sequence"/>
</dbReference>
<feature type="region of interest" description="Disordered" evidence="2">
    <location>
        <begin position="1"/>
        <end position="27"/>
    </location>
</feature>
<keyword evidence="3" id="KW-1133">Transmembrane helix</keyword>
<sequence length="265" mass="28248">MAGKDRKKQLARQRYERQQQRRQAQEARARRMKIIGAGVAVVAVAGGGAAIVAVTGGGDEQKVAADQPTPTPRPTAKPGECLYLPDGSGTKKVENPPVKPAYKGKVKVTVETNLGDISMELDGKKAPCTVNSFTHLAKKNFFDKTNCHRLTTEGIKVLQCGDPSGSGSGGPPYRFPNEGTGDPQKMKKYGKATVAMAHSQQPDSNSSQFFMVYGDSQLPDDYTIFGKILSGTDILEQVAGAGSEPKGDGAPKKKVTIQDVTVARK</sequence>
<comment type="caution">
    <text evidence="5">The sequence shown here is derived from an EMBL/GenBank/DDBJ whole genome shotgun (WGS) entry which is preliminary data.</text>
</comment>
<dbReference type="SUPFAM" id="SSF50891">
    <property type="entry name" value="Cyclophilin-like"/>
    <property type="match status" value="1"/>
</dbReference>
<keyword evidence="5" id="KW-0413">Isomerase</keyword>
<protein>
    <submittedName>
        <fullName evidence="5">Peptidylprolyl isomerase</fullName>
    </submittedName>
</protein>
<dbReference type="InterPro" id="IPR029000">
    <property type="entry name" value="Cyclophilin-like_dom_sf"/>
</dbReference>
<comment type="function">
    <text evidence="1">PPIases accelerate the folding of proteins. It catalyzes the cis-trans isomerization of proline imidic peptide bonds in oligopeptides.</text>
</comment>
<dbReference type="Pfam" id="PF00160">
    <property type="entry name" value="Pro_isomerase"/>
    <property type="match status" value="1"/>
</dbReference>
<evidence type="ECO:0000313" key="5">
    <source>
        <dbReference type="EMBL" id="RAY17221.1"/>
    </source>
</evidence>
<feature type="compositionally biased region" description="Basic residues" evidence="2">
    <location>
        <begin position="1"/>
        <end position="11"/>
    </location>
</feature>
<dbReference type="InterPro" id="IPR044666">
    <property type="entry name" value="Cyclophilin_A-like"/>
</dbReference>
<name>A0A365HDP0_9ACTN</name>
<dbReference type="RefSeq" id="WP_111863274.1">
    <property type="nucleotide sequence ID" value="NZ_QLYX01000001.1"/>
</dbReference>
<dbReference type="InterPro" id="IPR002130">
    <property type="entry name" value="Cyclophilin-type_PPIase_dom"/>
</dbReference>
<dbReference type="EMBL" id="QLYX01000001">
    <property type="protein sequence ID" value="RAY17221.1"/>
    <property type="molecule type" value="Genomic_DNA"/>
</dbReference>
<dbReference type="Gene3D" id="2.40.100.10">
    <property type="entry name" value="Cyclophilin-like"/>
    <property type="match status" value="1"/>
</dbReference>
<dbReference type="AlphaFoldDB" id="A0A365HDP0"/>
<feature type="region of interest" description="Disordered" evidence="2">
    <location>
        <begin position="240"/>
        <end position="265"/>
    </location>
</feature>
<reference evidence="5 6" key="1">
    <citation type="submission" date="2018-06" db="EMBL/GenBank/DDBJ databases">
        <title>Actinomadura craniellae sp. nov. isolated from marine sponge Craniella sp.</title>
        <authorList>
            <person name="Li L."/>
            <person name="Xu Q.H."/>
            <person name="Lin H.W."/>
            <person name="Lu Y.H."/>
        </authorList>
    </citation>
    <scope>NUCLEOTIDE SEQUENCE [LARGE SCALE GENOMIC DNA]</scope>
    <source>
        <strain evidence="5 6">LHW63021</strain>
    </source>
</reference>
<evidence type="ECO:0000256" key="3">
    <source>
        <dbReference type="SAM" id="Phobius"/>
    </source>
</evidence>
<organism evidence="5 6">
    <name type="scientific">Actinomadura craniellae</name>
    <dbReference type="NCBI Taxonomy" id="2231787"/>
    <lineage>
        <taxon>Bacteria</taxon>
        <taxon>Bacillati</taxon>
        <taxon>Actinomycetota</taxon>
        <taxon>Actinomycetes</taxon>
        <taxon>Streptosporangiales</taxon>
        <taxon>Thermomonosporaceae</taxon>
        <taxon>Actinomadura</taxon>
    </lineage>
</organism>
<keyword evidence="3" id="KW-0812">Transmembrane</keyword>
<dbReference type="OrthoDB" id="5507614at2"/>
<dbReference type="PANTHER" id="PTHR45625:SF3">
    <property type="entry name" value="PEPTIDYL-PROLYL CIS-TRANS ISOMERASE B-RELATED"/>
    <property type="match status" value="1"/>
</dbReference>
<proteinExistence type="predicted"/>
<keyword evidence="3" id="KW-0472">Membrane</keyword>
<accession>A0A365HDP0</accession>
<dbReference type="PANTHER" id="PTHR45625">
    <property type="entry name" value="PEPTIDYL-PROLYL CIS-TRANS ISOMERASE-RELATED"/>
    <property type="match status" value="1"/>
</dbReference>
<gene>
    <name evidence="5" type="ORF">DPM19_03485</name>
</gene>